<keyword evidence="2" id="KW-1185">Reference proteome</keyword>
<dbReference type="EMBL" id="BLLF01000127">
    <property type="protein sequence ID" value="GFH07953.1"/>
    <property type="molecule type" value="Genomic_DNA"/>
</dbReference>
<organism evidence="1 2">
    <name type="scientific">Haematococcus lacustris</name>
    <name type="common">Green alga</name>
    <name type="synonym">Haematococcus pluvialis</name>
    <dbReference type="NCBI Taxonomy" id="44745"/>
    <lineage>
        <taxon>Eukaryota</taxon>
        <taxon>Viridiplantae</taxon>
        <taxon>Chlorophyta</taxon>
        <taxon>core chlorophytes</taxon>
        <taxon>Chlorophyceae</taxon>
        <taxon>CS clade</taxon>
        <taxon>Chlamydomonadales</taxon>
        <taxon>Haematococcaceae</taxon>
        <taxon>Haematococcus</taxon>
    </lineage>
</organism>
<evidence type="ECO:0000313" key="1">
    <source>
        <dbReference type="EMBL" id="GFH07953.1"/>
    </source>
</evidence>
<dbReference type="Proteomes" id="UP000485058">
    <property type="component" value="Unassembled WGS sequence"/>
</dbReference>
<protein>
    <submittedName>
        <fullName evidence="1">Uncharacterized protein</fullName>
    </submittedName>
</protein>
<proteinExistence type="predicted"/>
<gene>
    <name evidence="1" type="ORF">HaLaN_02838</name>
</gene>
<accession>A0A699YD47</accession>
<comment type="caution">
    <text evidence="1">The sequence shown here is derived from an EMBL/GenBank/DDBJ whole genome shotgun (WGS) entry which is preliminary data.</text>
</comment>
<name>A0A699YD47_HAELA</name>
<sequence>MEPTSGGHASGLS</sequence>
<feature type="non-terminal residue" evidence="1">
    <location>
        <position position="1"/>
    </location>
</feature>
<evidence type="ECO:0000313" key="2">
    <source>
        <dbReference type="Proteomes" id="UP000485058"/>
    </source>
</evidence>
<reference evidence="1 2" key="1">
    <citation type="submission" date="2020-02" db="EMBL/GenBank/DDBJ databases">
        <title>Draft genome sequence of Haematococcus lacustris strain NIES-144.</title>
        <authorList>
            <person name="Morimoto D."/>
            <person name="Nakagawa S."/>
            <person name="Yoshida T."/>
            <person name="Sawayama S."/>
        </authorList>
    </citation>
    <scope>NUCLEOTIDE SEQUENCE [LARGE SCALE GENOMIC DNA]</scope>
    <source>
        <strain evidence="1 2">NIES-144</strain>
    </source>
</reference>